<evidence type="ECO:0000313" key="2">
    <source>
        <dbReference type="Proteomes" id="UP000460435"/>
    </source>
</evidence>
<dbReference type="Proteomes" id="UP000460435">
    <property type="component" value="Unassembled WGS sequence"/>
</dbReference>
<protein>
    <submittedName>
        <fullName evidence="1">Uncharacterized protein</fullName>
    </submittedName>
</protein>
<organism evidence="1 2">
    <name type="scientific">Phytoactinopolyspora mesophila</name>
    <dbReference type="NCBI Taxonomy" id="2650750"/>
    <lineage>
        <taxon>Bacteria</taxon>
        <taxon>Bacillati</taxon>
        <taxon>Actinomycetota</taxon>
        <taxon>Actinomycetes</taxon>
        <taxon>Jiangellales</taxon>
        <taxon>Jiangellaceae</taxon>
        <taxon>Phytoactinopolyspora</taxon>
    </lineage>
</organism>
<dbReference type="AlphaFoldDB" id="A0A7K3MB23"/>
<evidence type="ECO:0000313" key="1">
    <source>
        <dbReference type="EMBL" id="NDL60456.1"/>
    </source>
</evidence>
<accession>A0A7K3MB23</accession>
<proteinExistence type="predicted"/>
<comment type="caution">
    <text evidence="1">The sequence shown here is derived from an EMBL/GenBank/DDBJ whole genome shotgun (WGS) entry which is preliminary data.</text>
</comment>
<gene>
    <name evidence="1" type="ORF">F7O44_25595</name>
</gene>
<reference evidence="1 2" key="1">
    <citation type="submission" date="2019-11" db="EMBL/GenBank/DDBJ databases">
        <authorList>
            <person name="Li X.-J."/>
            <person name="Feng X.-M."/>
        </authorList>
    </citation>
    <scope>NUCLEOTIDE SEQUENCE [LARGE SCALE GENOMIC DNA]</scope>
    <source>
        <strain evidence="1 2">XMNu-373</strain>
    </source>
</reference>
<sequence>MNPITQRHHPPGDEHVQAPSRVVLIRPWDMSDGVGAGCCSGGSTKGLCVDPMHHPLRGGTRNIERDSWAPFAEVYRYLREHLPGGVAVEIVDPRNHLYLLPTLVAAARRGGGGWFTALRAALRAPGYAAIIVDGVVVSSGRVPAPREALEAVRGALEGASH</sequence>
<name>A0A7K3MB23_9ACTN</name>
<dbReference type="EMBL" id="WLZY01000012">
    <property type="protein sequence ID" value="NDL60456.1"/>
    <property type="molecule type" value="Genomic_DNA"/>
</dbReference>
<keyword evidence="2" id="KW-1185">Reference proteome</keyword>